<reference evidence="2" key="1">
    <citation type="submission" date="2022-07" db="EMBL/GenBank/DDBJ databases">
        <title>Genome analysis of Parmales, a sister group of diatoms, reveals the evolutionary specialization of diatoms from phago-mixotrophs to photoautotrophs.</title>
        <authorList>
            <person name="Ban H."/>
            <person name="Sato S."/>
            <person name="Yoshikawa S."/>
            <person name="Kazumasa Y."/>
            <person name="Nakamura Y."/>
            <person name="Ichinomiya M."/>
            <person name="Saitoh K."/>
            <person name="Sato N."/>
            <person name="Blanc-Mathieu R."/>
            <person name="Endo H."/>
            <person name="Kuwata A."/>
            <person name="Ogata H."/>
        </authorList>
    </citation>
    <scope>NUCLEOTIDE SEQUENCE</scope>
</reference>
<feature type="compositionally biased region" description="Basic and acidic residues" evidence="1">
    <location>
        <begin position="22"/>
        <end position="32"/>
    </location>
</feature>
<protein>
    <submittedName>
        <fullName evidence="2">Uncharacterized protein</fullName>
    </submittedName>
</protein>
<gene>
    <name evidence="2" type="ORF">TrRE_jg3007</name>
</gene>
<evidence type="ECO:0000256" key="1">
    <source>
        <dbReference type="SAM" id="MobiDB-lite"/>
    </source>
</evidence>
<comment type="caution">
    <text evidence="2">The sequence shown here is derived from an EMBL/GenBank/DDBJ whole genome shotgun (WGS) entry which is preliminary data.</text>
</comment>
<sequence>MSALTGVTAQLTTIGTKFSDMEERLTSVERGKRTNGANSDDDSISGSSSVQYIGSKKAPPGKKRPVGASSQFELFQRTGWSGPIDGKSQKGPWKGQMELDRIVEAQKKVVKELTIKLAREKEEQEKRKLYLLITTMWKFVGEHKYPHCPLLEALVRLQEGLWKDVDATLDDLCQDWISTIVTQSRRVTKPKAETYLSGGGNGANWATNYPRLIAMALTLELSLREGDGVFWDAEVCPSFESFPDAWLSTIINCGLTKTAFGEEKDGKFEYNSMPCVKRKLLHLRKQVYSLKSKNQDIIVIDFPSIIRIWEEGRDAQREDAMKGVLDDNDLHSNGSFDFEGPFGVYGEEVDEEVDSEVRDDDEDEEVGLDKSDDDEDEKEKESSSSDTD</sequence>
<proteinExistence type="predicted"/>
<dbReference type="AlphaFoldDB" id="A0A9W7F7K1"/>
<feature type="compositionally biased region" description="Basic and acidic residues" evidence="1">
    <location>
        <begin position="379"/>
        <end position="388"/>
    </location>
</feature>
<dbReference type="OrthoDB" id="10382563at2759"/>
<feature type="region of interest" description="Disordered" evidence="1">
    <location>
        <begin position="22"/>
        <end position="68"/>
    </location>
</feature>
<accession>A0A9W7F7K1</accession>
<evidence type="ECO:0000313" key="3">
    <source>
        <dbReference type="Proteomes" id="UP001165082"/>
    </source>
</evidence>
<feature type="compositionally biased region" description="Acidic residues" evidence="1">
    <location>
        <begin position="347"/>
        <end position="378"/>
    </location>
</feature>
<evidence type="ECO:0000313" key="2">
    <source>
        <dbReference type="EMBL" id="GMI06265.1"/>
    </source>
</evidence>
<dbReference type="EMBL" id="BRXZ01000153">
    <property type="protein sequence ID" value="GMI06265.1"/>
    <property type="molecule type" value="Genomic_DNA"/>
</dbReference>
<name>A0A9W7F7K1_9STRA</name>
<dbReference type="Proteomes" id="UP001165082">
    <property type="component" value="Unassembled WGS sequence"/>
</dbReference>
<feature type="region of interest" description="Disordered" evidence="1">
    <location>
        <begin position="339"/>
        <end position="388"/>
    </location>
</feature>
<organism evidence="2 3">
    <name type="scientific">Triparma retinervis</name>
    <dbReference type="NCBI Taxonomy" id="2557542"/>
    <lineage>
        <taxon>Eukaryota</taxon>
        <taxon>Sar</taxon>
        <taxon>Stramenopiles</taxon>
        <taxon>Ochrophyta</taxon>
        <taxon>Bolidophyceae</taxon>
        <taxon>Parmales</taxon>
        <taxon>Triparmaceae</taxon>
        <taxon>Triparma</taxon>
    </lineage>
</organism>
<keyword evidence="3" id="KW-1185">Reference proteome</keyword>